<dbReference type="Proteomes" id="UP000584867">
    <property type="component" value="Unassembled WGS sequence"/>
</dbReference>
<organism evidence="2 3">
    <name type="scientific">Granulicella mallensis</name>
    <dbReference type="NCBI Taxonomy" id="940614"/>
    <lineage>
        <taxon>Bacteria</taxon>
        <taxon>Pseudomonadati</taxon>
        <taxon>Acidobacteriota</taxon>
        <taxon>Terriglobia</taxon>
        <taxon>Terriglobales</taxon>
        <taxon>Acidobacteriaceae</taxon>
        <taxon>Granulicella</taxon>
    </lineage>
</organism>
<protein>
    <submittedName>
        <fullName evidence="2">Uncharacterized protein</fullName>
    </submittedName>
</protein>
<dbReference type="EMBL" id="JACHIO010000015">
    <property type="protein sequence ID" value="MBB5065305.1"/>
    <property type="molecule type" value="Genomic_DNA"/>
</dbReference>
<evidence type="ECO:0000256" key="1">
    <source>
        <dbReference type="SAM" id="SignalP"/>
    </source>
</evidence>
<keyword evidence="1" id="KW-0732">Signal</keyword>
<name>A0A7W7ZSL7_9BACT</name>
<proteinExistence type="predicted"/>
<comment type="caution">
    <text evidence="2">The sequence shown here is derived from an EMBL/GenBank/DDBJ whole genome shotgun (WGS) entry which is preliminary data.</text>
</comment>
<accession>A0A7W7ZSL7</accession>
<feature type="chain" id="PRO_5031489601" evidence="1">
    <location>
        <begin position="22"/>
        <end position="302"/>
    </location>
</feature>
<evidence type="ECO:0000313" key="3">
    <source>
        <dbReference type="Proteomes" id="UP000584867"/>
    </source>
</evidence>
<gene>
    <name evidence="2" type="ORF">HDF15_003668</name>
</gene>
<sequence length="302" mass="33477">MRHFARLVLCLTLSGPFPLFSQTVVVPATQSTLSRHYEPGERLVYRMHGINEGHSSTRRYDALATGLVIKDASGNFIEQFHWSDVHSNGETFTLSPESQQLQQTVSLDPGHRLAMPSLTTVQPALIGPIADLLTFYADVQLAMRQKGLIHVGDHVFVKRSIPNSWAYGTRVLLGQDVIDFDITLQSVDEATHTAMLIVRHVPPAELQLKLPAAWMLKPVGSTPNNWVQVEKTEEGKYIAGIGHETFEADIKISLPSGRILSTTMDNPVDVLERTCDDADLATCGEPSSYRIRRQISLDAQPN</sequence>
<reference evidence="2 3" key="1">
    <citation type="submission" date="2020-08" db="EMBL/GenBank/DDBJ databases">
        <title>Genomic Encyclopedia of Type Strains, Phase IV (KMG-V): Genome sequencing to study the core and pangenomes of soil and plant-associated prokaryotes.</title>
        <authorList>
            <person name="Whitman W."/>
        </authorList>
    </citation>
    <scope>NUCLEOTIDE SEQUENCE [LARGE SCALE GENOMIC DNA]</scope>
    <source>
        <strain evidence="2 3">X5P3</strain>
    </source>
</reference>
<dbReference type="AlphaFoldDB" id="A0A7W7ZSL7"/>
<evidence type="ECO:0000313" key="2">
    <source>
        <dbReference type="EMBL" id="MBB5065305.1"/>
    </source>
</evidence>
<dbReference type="RefSeq" id="WP_184257878.1">
    <property type="nucleotide sequence ID" value="NZ_JACHIO010000015.1"/>
</dbReference>
<feature type="signal peptide" evidence="1">
    <location>
        <begin position="1"/>
        <end position="21"/>
    </location>
</feature>